<dbReference type="EMBL" id="CT573071">
    <property type="protein sequence ID" value="CAJ74470.1"/>
    <property type="molecule type" value="Genomic_DNA"/>
</dbReference>
<evidence type="ECO:0000256" key="1">
    <source>
        <dbReference type="SAM" id="Phobius"/>
    </source>
</evidence>
<gene>
    <name evidence="3" type="ORF">KsCSTR_21920</name>
    <name evidence="2" type="ORF">kuste3707</name>
</gene>
<keyword evidence="1" id="KW-0812">Transmembrane</keyword>
<reference evidence="2" key="1">
    <citation type="journal article" date="2006" name="Nature">
        <title>Deciphering the evolution and metabolism of an anammox bacterium from a community genome.</title>
        <authorList>
            <person name="Strous M."/>
            <person name="Pelletier E."/>
            <person name="Mangenot S."/>
            <person name="Rattei T."/>
            <person name="Lehner A."/>
            <person name="Taylor M.W."/>
            <person name="Horn M."/>
            <person name="Daims H."/>
            <person name="Bartol-Mavel D."/>
            <person name="Wincker P."/>
            <person name="Barbe V."/>
            <person name="Fonknechten N."/>
            <person name="Vallenet D."/>
            <person name="Segurens B."/>
            <person name="Schenowitz-Truong C."/>
            <person name="Medigue C."/>
            <person name="Collingro A."/>
            <person name="Snel B."/>
            <person name="Dutilh B.E."/>
            <person name="OpDenCamp H.J.M."/>
            <person name="vanDerDrift C."/>
            <person name="Cirpus I."/>
            <person name="vanDePas-Schoonen K.T."/>
            <person name="Harhangi H.R."/>
            <person name="vanNiftrik L."/>
            <person name="Schmid M."/>
            <person name="Keltjens J."/>
            <person name="vanDeVossenberg J."/>
            <person name="Kartal B."/>
            <person name="Meier H."/>
            <person name="Frishman D."/>
            <person name="Huynen M.A."/>
            <person name="Mewes H."/>
            <person name="Weissenbach J."/>
            <person name="Jetten M.S.M."/>
            <person name="Wagner M."/>
            <person name="LePaslier D."/>
        </authorList>
    </citation>
    <scope>NUCLEOTIDE SEQUENCE</scope>
</reference>
<evidence type="ECO:0000313" key="3">
    <source>
        <dbReference type="EMBL" id="QII11571.1"/>
    </source>
</evidence>
<protein>
    <submittedName>
        <fullName evidence="2">Uncharacterized protein</fullName>
    </submittedName>
</protein>
<reference evidence="2" key="2">
    <citation type="submission" date="2006-01" db="EMBL/GenBank/DDBJ databases">
        <authorList>
            <person name="Genoscope"/>
        </authorList>
    </citation>
    <scope>NUCLEOTIDE SEQUENCE</scope>
</reference>
<keyword evidence="1" id="KW-1133">Transmembrane helix</keyword>
<evidence type="ECO:0000313" key="2">
    <source>
        <dbReference type="EMBL" id="CAJ74470.1"/>
    </source>
</evidence>
<dbReference type="EMBL" id="CP049055">
    <property type="protein sequence ID" value="QII11571.1"/>
    <property type="molecule type" value="Genomic_DNA"/>
</dbReference>
<accession>Q1Q377</accession>
<dbReference type="Proteomes" id="UP000501926">
    <property type="component" value="Chromosome"/>
</dbReference>
<keyword evidence="1" id="KW-0472">Membrane</keyword>
<dbReference type="AlphaFoldDB" id="Q1Q377"/>
<organism evidence="2">
    <name type="scientific">Kuenenia stuttgartiensis</name>
    <dbReference type="NCBI Taxonomy" id="174633"/>
    <lineage>
        <taxon>Bacteria</taxon>
        <taxon>Pseudomonadati</taxon>
        <taxon>Planctomycetota</taxon>
        <taxon>Candidatus Brocadiia</taxon>
        <taxon>Candidatus Brocadiales</taxon>
        <taxon>Candidatus Brocadiaceae</taxon>
        <taxon>Candidatus Kuenenia</taxon>
    </lineage>
</organism>
<reference evidence="3 4" key="3">
    <citation type="submission" date="2020-02" db="EMBL/GenBank/DDBJ databases">
        <title>Newly sequenced genome of strain CSTR1 showed variability in Candidatus Kuenenia stuttgartiensis genomes.</title>
        <authorList>
            <person name="Ding C."/>
            <person name="Adrian L."/>
        </authorList>
    </citation>
    <scope>NUCLEOTIDE SEQUENCE [LARGE SCALE GENOMIC DNA]</scope>
    <source>
        <strain evidence="3 4">CSTR1</strain>
    </source>
</reference>
<name>Q1Q377_KUEST</name>
<evidence type="ECO:0000313" key="4">
    <source>
        <dbReference type="Proteomes" id="UP000501926"/>
    </source>
</evidence>
<feature type="transmembrane region" description="Helical" evidence="1">
    <location>
        <begin position="20"/>
        <end position="46"/>
    </location>
</feature>
<sequence length="53" mass="5863">MLNLMTLGYKPEPAVVPLTVISLHTFICQCVLFGKIFIGLLCSLAIDKLQIKD</sequence>
<proteinExistence type="predicted"/>